<dbReference type="GO" id="GO:0005737">
    <property type="term" value="C:cytoplasm"/>
    <property type="evidence" value="ECO:0007669"/>
    <property type="project" value="UniProtKB-ARBA"/>
</dbReference>
<dbReference type="PANTHER" id="PTHR19308">
    <property type="entry name" value="PHOSPHATIDYLCHOLINE TRANSFER PROTEIN"/>
    <property type="match status" value="1"/>
</dbReference>
<dbReference type="PROSITE" id="PS50848">
    <property type="entry name" value="START"/>
    <property type="match status" value="1"/>
</dbReference>
<dbReference type="SMART" id="SM00234">
    <property type="entry name" value="START"/>
    <property type="match status" value="1"/>
</dbReference>
<dbReference type="Pfam" id="PF01852">
    <property type="entry name" value="START"/>
    <property type="match status" value="1"/>
</dbReference>
<protein>
    <submittedName>
        <fullName evidence="2">START domain-containing protein</fullName>
    </submittedName>
</protein>
<dbReference type="InterPro" id="IPR028347">
    <property type="entry name" value="START_dom_prot"/>
</dbReference>
<dbReference type="EMBL" id="CP115921">
    <property type="protein sequence ID" value="XCD17681.2"/>
    <property type="molecule type" value="Genomic_DNA"/>
</dbReference>
<dbReference type="KEGG" id="vck:PG915_20505"/>
<accession>A0AAU8BNZ5</accession>
<dbReference type="AlphaFoldDB" id="A0AAU8BNZ5"/>
<dbReference type="InterPro" id="IPR023393">
    <property type="entry name" value="START-like_dom_sf"/>
</dbReference>
<sequence length="201" mass="22869">MLNTPIAAAAPSGKPWLVSYNQDAVTLYKREHHSGLIEIRVHADVSTTFSAFLRLFEDTMNVPNWLHNVDQTKVLAQLSPNENVVYTTFAAPWPAKNRDMVTYSRYYQTGKRFVLEISDASDYLAPQPDYIRIHKVRSRWELTKIDDGQVFVVYTAFADVGGALPDWLANQLTIEGAIETFKGLKREIADYQHLSHPNVID</sequence>
<evidence type="ECO:0000259" key="1">
    <source>
        <dbReference type="PROSITE" id="PS50848"/>
    </source>
</evidence>
<evidence type="ECO:0000313" key="2">
    <source>
        <dbReference type="EMBL" id="XCD17681.2"/>
    </source>
</evidence>
<reference evidence="2" key="1">
    <citation type="submission" date="2023-01" db="EMBL/GenBank/DDBJ databases">
        <title>Vibrio sp. CB1-14 genome sequencing.</title>
        <authorList>
            <person name="Otstavnykh N."/>
            <person name="Isaeva M."/>
            <person name="Meleshko D."/>
        </authorList>
    </citation>
    <scope>NUCLEOTIDE SEQUENCE</scope>
    <source>
        <strain evidence="2">CB1-14</strain>
    </source>
</reference>
<dbReference type="InterPro" id="IPR051213">
    <property type="entry name" value="START_lipid_transfer"/>
</dbReference>
<dbReference type="PIRSF" id="PIRSF039033">
    <property type="entry name" value="START_dom"/>
    <property type="match status" value="1"/>
</dbReference>
<dbReference type="PANTHER" id="PTHR19308:SF14">
    <property type="entry name" value="START DOMAIN-CONTAINING PROTEIN"/>
    <property type="match status" value="1"/>
</dbReference>
<dbReference type="GO" id="GO:0008289">
    <property type="term" value="F:lipid binding"/>
    <property type="evidence" value="ECO:0007669"/>
    <property type="project" value="InterPro"/>
</dbReference>
<proteinExistence type="predicted"/>
<name>A0AAU8BNZ5_9VIBR</name>
<dbReference type="InterPro" id="IPR002913">
    <property type="entry name" value="START_lipid-bd_dom"/>
</dbReference>
<dbReference type="Gene3D" id="3.30.530.20">
    <property type="match status" value="1"/>
</dbReference>
<feature type="domain" description="START" evidence="1">
    <location>
        <begin position="16"/>
        <end position="193"/>
    </location>
</feature>
<gene>
    <name evidence="2" type="ORF">PG915_20505</name>
</gene>
<organism evidence="2">
    <name type="scientific">Vibrio chaetopteri</name>
    <dbReference type="NCBI Taxonomy" id="3016528"/>
    <lineage>
        <taxon>Bacteria</taxon>
        <taxon>Pseudomonadati</taxon>
        <taxon>Pseudomonadota</taxon>
        <taxon>Gammaproteobacteria</taxon>
        <taxon>Vibrionales</taxon>
        <taxon>Vibrionaceae</taxon>
        <taxon>Vibrio</taxon>
    </lineage>
</organism>
<dbReference type="RefSeq" id="WP_367357784.1">
    <property type="nucleotide sequence ID" value="NZ_CP115921.1"/>
</dbReference>
<dbReference type="SUPFAM" id="SSF55961">
    <property type="entry name" value="Bet v1-like"/>
    <property type="match status" value="1"/>
</dbReference>